<proteinExistence type="predicted"/>
<dbReference type="InParanoid" id="A0A165D1X1"/>
<dbReference type="GeneID" id="63828691"/>
<dbReference type="RefSeq" id="XP_040761728.1">
    <property type="nucleotide sequence ID" value="XM_040911663.1"/>
</dbReference>
<reference evidence="1 2" key="1">
    <citation type="journal article" date="2016" name="Mol. Biol. Evol.">
        <title>Comparative Genomics of Early-Diverging Mushroom-Forming Fungi Provides Insights into the Origins of Lignocellulose Decay Capabilities.</title>
        <authorList>
            <person name="Nagy L.G."/>
            <person name="Riley R."/>
            <person name="Tritt A."/>
            <person name="Adam C."/>
            <person name="Daum C."/>
            <person name="Floudas D."/>
            <person name="Sun H."/>
            <person name="Yadav J.S."/>
            <person name="Pangilinan J."/>
            <person name="Larsson K.H."/>
            <person name="Matsuura K."/>
            <person name="Barry K."/>
            <person name="Labutti K."/>
            <person name="Kuo R."/>
            <person name="Ohm R.A."/>
            <person name="Bhattacharya S.S."/>
            <person name="Shirouzu T."/>
            <person name="Yoshinaga Y."/>
            <person name="Martin F.M."/>
            <person name="Grigoriev I.V."/>
            <person name="Hibbett D.S."/>
        </authorList>
    </citation>
    <scope>NUCLEOTIDE SEQUENCE [LARGE SCALE GENOMIC DNA]</scope>
    <source>
        <strain evidence="1 2">93-53</strain>
    </source>
</reference>
<gene>
    <name evidence="1" type="ORF">LAESUDRAFT_751385</name>
</gene>
<organism evidence="1 2">
    <name type="scientific">Laetiporus sulphureus 93-53</name>
    <dbReference type="NCBI Taxonomy" id="1314785"/>
    <lineage>
        <taxon>Eukaryota</taxon>
        <taxon>Fungi</taxon>
        <taxon>Dikarya</taxon>
        <taxon>Basidiomycota</taxon>
        <taxon>Agaricomycotina</taxon>
        <taxon>Agaricomycetes</taxon>
        <taxon>Polyporales</taxon>
        <taxon>Laetiporus</taxon>
    </lineage>
</organism>
<evidence type="ECO:0000313" key="1">
    <source>
        <dbReference type="EMBL" id="KZT03988.1"/>
    </source>
</evidence>
<name>A0A165D1X1_9APHY</name>
<accession>A0A165D1X1</accession>
<dbReference type="OrthoDB" id="3269405at2759"/>
<protein>
    <submittedName>
        <fullName evidence="1">Uncharacterized protein</fullName>
    </submittedName>
</protein>
<dbReference type="Proteomes" id="UP000076871">
    <property type="component" value="Unassembled WGS sequence"/>
</dbReference>
<sequence>MADTSLDNIDAQLSEFAAAGFTVEQHDAVDGDVATGLNLPTRLDQPLKEHTYSEMPFMNFNVPSTDQLPPLDVPFNPYRTPNTADYTVVPIVKLPPGGIRLYDFLFGSFSGAGLPPLHVSGDPFSSKVSVRIRWPGYQNILAKDKQINIRRTTANSEYVHTQKVLEQIAKLFWNFMKDVENDVINVEWGLRPNGAIGFNHIFLQQILRVAHGSIQPVFSCQRFK</sequence>
<evidence type="ECO:0000313" key="2">
    <source>
        <dbReference type="Proteomes" id="UP000076871"/>
    </source>
</evidence>
<dbReference type="AlphaFoldDB" id="A0A165D1X1"/>
<keyword evidence="2" id="KW-1185">Reference proteome</keyword>
<dbReference type="EMBL" id="KV427640">
    <property type="protein sequence ID" value="KZT03988.1"/>
    <property type="molecule type" value="Genomic_DNA"/>
</dbReference>